<dbReference type="PANTHER" id="PTHR47245">
    <property type="entry name" value="PEPTIDYLPROLYL ISOMERASE"/>
    <property type="match status" value="1"/>
</dbReference>
<comment type="catalytic activity">
    <reaction evidence="1">
        <text>[protein]-peptidylproline (omega=180) = [protein]-peptidylproline (omega=0)</text>
        <dbReference type="Rhea" id="RHEA:16237"/>
        <dbReference type="Rhea" id="RHEA-COMP:10747"/>
        <dbReference type="Rhea" id="RHEA-COMP:10748"/>
        <dbReference type="ChEBI" id="CHEBI:83833"/>
        <dbReference type="ChEBI" id="CHEBI:83834"/>
        <dbReference type="EC" id="5.2.1.8"/>
    </reaction>
</comment>
<dbReference type="EC" id="5.2.1.8" evidence="2"/>
<dbReference type="PROSITE" id="PS50198">
    <property type="entry name" value="PPIC_PPIASE_2"/>
    <property type="match status" value="1"/>
</dbReference>
<dbReference type="Gene3D" id="3.10.50.40">
    <property type="match status" value="1"/>
</dbReference>
<reference evidence="7" key="1">
    <citation type="journal article" date="2014" name="Front. Microbiol.">
        <title>High frequency of phylogenetically diverse reductive dehalogenase-homologous genes in deep subseafloor sedimentary metagenomes.</title>
        <authorList>
            <person name="Kawai M."/>
            <person name="Futagami T."/>
            <person name="Toyoda A."/>
            <person name="Takaki Y."/>
            <person name="Nishi S."/>
            <person name="Hori S."/>
            <person name="Arai W."/>
            <person name="Tsubouchi T."/>
            <person name="Morono Y."/>
            <person name="Uchiyama I."/>
            <person name="Ito T."/>
            <person name="Fujiyama A."/>
            <person name="Inagaki F."/>
            <person name="Takami H."/>
        </authorList>
    </citation>
    <scope>NUCLEOTIDE SEQUENCE</scope>
    <source>
        <strain evidence="7">Expedition CK06-06</strain>
    </source>
</reference>
<evidence type="ECO:0000256" key="1">
    <source>
        <dbReference type="ARBA" id="ARBA00000971"/>
    </source>
</evidence>
<feature type="non-terminal residue" evidence="7">
    <location>
        <position position="1"/>
    </location>
</feature>
<dbReference type="InterPro" id="IPR000297">
    <property type="entry name" value="PPIase_PpiC"/>
</dbReference>
<dbReference type="EMBL" id="BART01031368">
    <property type="protein sequence ID" value="GAH13627.1"/>
    <property type="molecule type" value="Genomic_DNA"/>
</dbReference>
<sequence length="251" mass="29058">WTSSIILSRLFDSFIEEKILLQDVKNQNISLSDNEIKQYITSLSRQLGSENGNTTDEVGSKILFEILLINKFTTELTKDMNVIPEEIDDYYEKNKREFLKPEMIKVSQILLDAEDEAISVLKKVKDAPKELFGETARLVSVGLEAKNNGEMGIFELGQLPQKMEKIIFALKVGEVSQVMESSYGFHIFRLDDKYPAELLSKEDIASEIKVKIFDNKVRDFMGKYIKDLKSKMEWSFYPKKLPFPYQRNDNE</sequence>
<keyword evidence="4" id="KW-0697">Rotamase</keyword>
<dbReference type="InterPro" id="IPR027304">
    <property type="entry name" value="Trigger_fact/SurA_dom_sf"/>
</dbReference>
<evidence type="ECO:0000256" key="4">
    <source>
        <dbReference type="ARBA" id="ARBA00023110"/>
    </source>
</evidence>
<evidence type="ECO:0000313" key="7">
    <source>
        <dbReference type="EMBL" id="GAH13627.1"/>
    </source>
</evidence>
<feature type="domain" description="PpiC" evidence="6">
    <location>
        <begin position="101"/>
        <end position="192"/>
    </location>
</feature>
<dbReference type="AlphaFoldDB" id="X1D0F4"/>
<evidence type="ECO:0000256" key="3">
    <source>
        <dbReference type="ARBA" id="ARBA00022729"/>
    </source>
</evidence>
<evidence type="ECO:0000256" key="2">
    <source>
        <dbReference type="ARBA" id="ARBA00013194"/>
    </source>
</evidence>
<gene>
    <name evidence="7" type="ORF">S01H4_54499</name>
</gene>
<evidence type="ECO:0000259" key="6">
    <source>
        <dbReference type="PROSITE" id="PS50198"/>
    </source>
</evidence>
<comment type="caution">
    <text evidence="7">The sequence shown here is derived from an EMBL/GenBank/DDBJ whole genome shotgun (WGS) entry which is preliminary data.</text>
</comment>
<name>X1D0F4_9ZZZZ</name>
<dbReference type="Gene3D" id="1.10.4030.10">
    <property type="entry name" value="Porin chaperone SurA, peptide-binding domain"/>
    <property type="match status" value="1"/>
</dbReference>
<keyword evidence="5" id="KW-0413">Isomerase</keyword>
<dbReference type="Pfam" id="PF13145">
    <property type="entry name" value="Rotamase_2"/>
    <property type="match status" value="1"/>
</dbReference>
<keyword evidence="3" id="KW-0732">Signal</keyword>
<dbReference type="SUPFAM" id="SSF109998">
    <property type="entry name" value="Triger factor/SurA peptide-binding domain-like"/>
    <property type="match status" value="1"/>
</dbReference>
<dbReference type="InterPro" id="IPR050245">
    <property type="entry name" value="PrsA_foldase"/>
</dbReference>
<dbReference type="InterPro" id="IPR046357">
    <property type="entry name" value="PPIase_dom_sf"/>
</dbReference>
<dbReference type="PANTHER" id="PTHR47245:SF1">
    <property type="entry name" value="FOLDASE PROTEIN PRSA"/>
    <property type="match status" value="1"/>
</dbReference>
<accession>X1D0F4</accession>
<dbReference type="GO" id="GO:0003755">
    <property type="term" value="F:peptidyl-prolyl cis-trans isomerase activity"/>
    <property type="evidence" value="ECO:0007669"/>
    <property type="project" value="UniProtKB-KW"/>
</dbReference>
<evidence type="ECO:0000256" key="5">
    <source>
        <dbReference type="ARBA" id="ARBA00023235"/>
    </source>
</evidence>
<proteinExistence type="predicted"/>
<protein>
    <recommendedName>
        <fullName evidence="2">peptidylprolyl isomerase</fullName>
        <ecNumber evidence="2">5.2.1.8</ecNumber>
    </recommendedName>
</protein>
<dbReference type="SUPFAM" id="SSF54534">
    <property type="entry name" value="FKBP-like"/>
    <property type="match status" value="1"/>
</dbReference>
<organism evidence="7">
    <name type="scientific">marine sediment metagenome</name>
    <dbReference type="NCBI Taxonomy" id="412755"/>
    <lineage>
        <taxon>unclassified sequences</taxon>
        <taxon>metagenomes</taxon>
        <taxon>ecological metagenomes</taxon>
    </lineage>
</organism>